<dbReference type="AlphaFoldDB" id="A0A3N7XUJ2"/>
<sequence length="110" mass="12335">MNCREEATGNSTGSRSWPIWVTDMTTESTIKSFICEKFSPDIAPDELDVDYDLLENGVISSLELLQFVSWIGEKFDIPVDDLSLTPESFGSVRKVTEFIAVHSRKSENIA</sequence>
<dbReference type="Proteomes" id="UP000281098">
    <property type="component" value="Unassembled WGS sequence"/>
</dbReference>
<evidence type="ECO:0000313" key="4">
    <source>
        <dbReference type="Proteomes" id="UP000281098"/>
    </source>
</evidence>
<protein>
    <submittedName>
        <fullName evidence="2">Acyl carrier protein</fullName>
    </submittedName>
</protein>
<keyword evidence="4" id="KW-1185">Reference proteome</keyword>
<feature type="domain" description="Carrier" evidence="1">
    <location>
        <begin position="21"/>
        <end position="103"/>
    </location>
</feature>
<evidence type="ECO:0000259" key="1">
    <source>
        <dbReference type="PROSITE" id="PS50075"/>
    </source>
</evidence>
<evidence type="ECO:0000313" key="5">
    <source>
        <dbReference type="Proteomes" id="UP000473470"/>
    </source>
</evidence>
<organism evidence="2 5">
    <name type="scientific">Burkholderia stagnalis</name>
    <dbReference type="NCBI Taxonomy" id="1503054"/>
    <lineage>
        <taxon>Bacteria</taxon>
        <taxon>Pseudomonadati</taxon>
        <taxon>Pseudomonadota</taxon>
        <taxon>Betaproteobacteria</taxon>
        <taxon>Burkholderiales</taxon>
        <taxon>Burkholderiaceae</taxon>
        <taxon>Burkholderia</taxon>
        <taxon>Burkholderia cepacia complex</taxon>
    </lineage>
</organism>
<name>A0A3N7XUJ2_9BURK</name>
<dbReference type="EMBL" id="QTPM01000034">
    <property type="protein sequence ID" value="RQY87788.1"/>
    <property type="molecule type" value="Genomic_DNA"/>
</dbReference>
<dbReference type="InterPro" id="IPR009081">
    <property type="entry name" value="PP-bd_ACP"/>
</dbReference>
<dbReference type="PROSITE" id="PS50075">
    <property type="entry name" value="CARRIER"/>
    <property type="match status" value="1"/>
</dbReference>
<dbReference type="EMBL" id="VZOK01000073">
    <property type="protein sequence ID" value="KAB0633124.1"/>
    <property type="molecule type" value="Genomic_DNA"/>
</dbReference>
<evidence type="ECO:0000313" key="2">
    <source>
        <dbReference type="EMBL" id="KAB0633124.1"/>
    </source>
</evidence>
<proteinExistence type="predicted"/>
<comment type="caution">
    <text evidence="2">The sequence shown here is derived from an EMBL/GenBank/DDBJ whole genome shotgun (WGS) entry which is preliminary data.</text>
</comment>
<evidence type="ECO:0000313" key="3">
    <source>
        <dbReference type="EMBL" id="RQY87788.1"/>
    </source>
</evidence>
<dbReference type="SUPFAM" id="SSF47336">
    <property type="entry name" value="ACP-like"/>
    <property type="match status" value="1"/>
</dbReference>
<reference evidence="2 5" key="2">
    <citation type="submission" date="2019-09" db="EMBL/GenBank/DDBJ databases">
        <title>Draft genome sequences of 48 bacterial type strains from the CCUG.</title>
        <authorList>
            <person name="Tunovic T."/>
            <person name="Pineiro-Iglesias B."/>
            <person name="Unosson C."/>
            <person name="Inganas E."/>
            <person name="Ohlen M."/>
            <person name="Cardew S."/>
            <person name="Jensie-Markopoulos S."/>
            <person name="Salva-Serra F."/>
            <person name="Jaen-Luchoro D."/>
            <person name="Karlsson R."/>
            <person name="Svensson-Stadler L."/>
            <person name="Chun J."/>
            <person name="Moore E."/>
        </authorList>
    </citation>
    <scope>NUCLEOTIDE SEQUENCE [LARGE SCALE GENOMIC DNA]</scope>
    <source>
        <strain evidence="2 5">CCUG 65686</strain>
    </source>
</reference>
<gene>
    <name evidence="3" type="ORF">DF017_24175</name>
    <name evidence="2" type="ORF">F7R25_30940</name>
</gene>
<dbReference type="Proteomes" id="UP000473470">
    <property type="component" value="Unassembled WGS sequence"/>
</dbReference>
<dbReference type="Gene3D" id="1.10.1200.10">
    <property type="entry name" value="ACP-like"/>
    <property type="match status" value="1"/>
</dbReference>
<accession>A0A3N7XUJ2</accession>
<dbReference type="InterPro" id="IPR036736">
    <property type="entry name" value="ACP-like_sf"/>
</dbReference>
<reference evidence="3 4" key="1">
    <citation type="submission" date="2018-08" db="EMBL/GenBank/DDBJ databases">
        <title>Comparative analysis of Burkholderia isolates from Puerto Rico.</title>
        <authorList>
            <person name="Hall C."/>
            <person name="Sahl J."/>
            <person name="Wagner D."/>
        </authorList>
    </citation>
    <scope>NUCLEOTIDE SEQUENCE [LARGE SCALE GENOMIC DNA]</scope>
    <source>
        <strain evidence="3 4">Bp8966</strain>
    </source>
</reference>